<dbReference type="Gene3D" id="3.10.50.40">
    <property type="match status" value="2"/>
</dbReference>
<feature type="domain" description="PPIase FKBP-type" evidence="8">
    <location>
        <begin position="47"/>
        <end position="104"/>
    </location>
</feature>
<dbReference type="PANTHER" id="PTHR46046:SF5">
    <property type="entry name" value="PEPTIDYLPROLYL ISOMERASE"/>
    <property type="match status" value="1"/>
</dbReference>
<keyword evidence="7" id="KW-0732">Signal</keyword>
<organism evidence="9 10">
    <name type="scientific">Parastrongyloides trichosuri</name>
    <name type="common">Possum-specific nematode worm</name>
    <dbReference type="NCBI Taxonomy" id="131310"/>
    <lineage>
        <taxon>Eukaryota</taxon>
        <taxon>Metazoa</taxon>
        <taxon>Ecdysozoa</taxon>
        <taxon>Nematoda</taxon>
        <taxon>Chromadorea</taxon>
        <taxon>Rhabditida</taxon>
        <taxon>Tylenchina</taxon>
        <taxon>Panagrolaimomorpha</taxon>
        <taxon>Strongyloidoidea</taxon>
        <taxon>Strongyloididae</taxon>
        <taxon>Parastrongyloides</taxon>
    </lineage>
</organism>
<proteinExistence type="predicted"/>
<sequence length="260" mass="29426">MKFFLILLCLVSIVRGEQRSWELDDGTTVEIIKKIPDSKCKIKIEKWDQVEQYFKLTDKSGRIIGTNFGKAPFSFEIGGGQVLSSISEGMLGMCIKEQRKIIIPGDAYEEYETPRGAKAGDDLYYFIELKSIFRPIPGASWYENSGLHIEQTHVIPPELCKKAAEGDKVHQHYSVWLQDGTLVDSSYTRNKPFIFTLGANQVIKGMEEAMIGMCEGEKRKLVVPPELAYGEKGRPPRIPGNSPLHFEIELIKLIKKNDEL</sequence>
<feature type="chain" id="PRO_5005891823" description="peptidylprolyl isomerase" evidence="7">
    <location>
        <begin position="17"/>
        <end position="260"/>
    </location>
</feature>
<accession>A0A0N4ZJW0</accession>
<reference evidence="10" key="1">
    <citation type="submission" date="2017-02" db="UniProtKB">
        <authorList>
            <consortium name="WormBaseParasite"/>
        </authorList>
    </citation>
    <scope>IDENTIFICATION</scope>
</reference>
<keyword evidence="4 6" id="KW-0697">Rotamase</keyword>
<dbReference type="PROSITE" id="PS50059">
    <property type="entry name" value="FKBP_PPIASE"/>
    <property type="match status" value="2"/>
</dbReference>
<dbReference type="STRING" id="131310.A0A0N4ZJW0"/>
<comment type="catalytic activity">
    <reaction evidence="1 6">
        <text>[protein]-peptidylproline (omega=180) = [protein]-peptidylproline (omega=0)</text>
        <dbReference type="Rhea" id="RHEA:16237"/>
        <dbReference type="Rhea" id="RHEA-COMP:10747"/>
        <dbReference type="Rhea" id="RHEA-COMP:10748"/>
        <dbReference type="ChEBI" id="CHEBI:83833"/>
        <dbReference type="ChEBI" id="CHEBI:83834"/>
        <dbReference type="EC" id="5.2.1.8"/>
    </reaction>
</comment>
<evidence type="ECO:0000256" key="4">
    <source>
        <dbReference type="ARBA" id="ARBA00023110"/>
    </source>
</evidence>
<evidence type="ECO:0000256" key="6">
    <source>
        <dbReference type="PROSITE-ProRule" id="PRU00277"/>
    </source>
</evidence>
<name>A0A0N4ZJW0_PARTI</name>
<evidence type="ECO:0000313" key="9">
    <source>
        <dbReference type="Proteomes" id="UP000038045"/>
    </source>
</evidence>
<feature type="signal peptide" evidence="7">
    <location>
        <begin position="1"/>
        <end position="16"/>
    </location>
</feature>
<evidence type="ECO:0000256" key="2">
    <source>
        <dbReference type="ARBA" id="ARBA00013194"/>
    </source>
</evidence>
<keyword evidence="3" id="KW-0677">Repeat</keyword>
<dbReference type="AlphaFoldDB" id="A0A0N4ZJW0"/>
<dbReference type="PANTHER" id="PTHR46046">
    <property type="entry name" value="PEPTIDYLPROLYL ISOMERASE"/>
    <property type="match status" value="1"/>
</dbReference>
<dbReference type="InterPro" id="IPR046357">
    <property type="entry name" value="PPIase_dom_sf"/>
</dbReference>
<evidence type="ECO:0000313" key="10">
    <source>
        <dbReference type="WBParaSite" id="PTRK_0000840000.1"/>
    </source>
</evidence>
<dbReference type="InterPro" id="IPR001179">
    <property type="entry name" value="PPIase_FKBP_dom"/>
</dbReference>
<evidence type="ECO:0000259" key="8">
    <source>
        <dbReference type="PROSITE" id="PS50059"/>
    </source>
</evidence>
<keyword evidence="5 6" id="KW-0413">Isomerase</keyword>
<dbReference type="InterPro" id="IPR051989">
    <property type="entry name" value="FKBP-like_isomerase"/>
</dbReference>
<protein>
    <recommendedName>
        <fullName evidence="2 6">peptidylprolyl isomerase</fullName>
        <ecNumber evidence="2 6">5.2.1.8</ecNumber>
    </recommendedName>
</protein>
<dbReference type="EC" id="5.2.1.8" evidence="2 6"/>
<evidence type="ECO:0000256" key="5">
    <source>
        <dbReference type="ARBA" id="ARBA00023235"/>
    </source>
</evidence>
<evidence type="ECO:0000256" key="3">
    <source>
        <dbReference type="ARBA" id="ARBA00022737"/>
    </source>
</evidence>
<dbReference type="Pfam" id="PF00254">
    <property type="entry name" value="FKBP_C"/>
    <property type="match status" value="2"/>
</dbReference>
<dbReference type="FunFam" id="3.10.50.40:FF:000006">
    <property type="entry name" value="Peptidyl-prolyl cis-trans isomerase"/>
    <property type="match status" value="1"/>
</dbReference>
<dbReference type="SUPFAM" id="SSF54534">
    <property type="entry name" value="FKBP-like"/>
    <property type="match status" value="2"/>
</dbReference>
<dbReference type="Proteomes" id="UP000038045">
    <property type="component" value="Unplaced"/>
</dbReference>
<evidence type="ECO:0000256" key="1">
    <source>
        <dbReference type="ARBA" id="ARBA00000971"/>
    </source>
</evidence>
<feature type="domain" description="PPIase FKBP-type" evidence="8">
    <location>
        <begin position="166"/>
        <end position="254"/>
    </location>
</feature>
<dbReference type="GO" id="GO:0005783">
    <property type="term" value="C:endoplasmic reticulum"/>
    <property type="evidence" value="ECO:0007669"/>
    <property type="project" value="TreeGrafter"/>
</dbReference>
<keyword evidence="9" id="KW-1185">Reference proteome</keyword>
<dbReference type="GO" id="GO:0003755">
    <property type="term" value="F:peptidyl-prolyl cis-trans isomerase activity"/>
    <property type="evidence" value="ECO:0007669"/>
    <property type="project" value="UniProtKB-KW"/>
</dbReference>
<dbReference type="WBParaSite" id="PTRK_0000840000.1">
    <property type="protein sequence ID" value="PTRK_0000840000.1"/>
    <property type="gene ID" value="PTRK_0000840000"/>
</dbReference>
<evidence type="ECO:0000256" key="7">
    <source>
        <dbReference type="SAM" id="SignalP"/>
    </source>
</evidence>